<evidence type="ECO:0000313" key="6">
    <source>
        <dbReference type="Proteomes" id="UP000054396"/>
    </source>
</evidence>
<dbReference type="InterPro" id="IPR008920">
    <property type="entry name" value="TF_FadR/GntR_C"/>
</dbReference>
<reference evidence="5 6" key="1">
    <citation type="submission" date="2015-12" db="EMBL/GenBank/DDBJ databases">
        <authorList>
            <person name="Shamseldin A."/>
            <person name="Moawad H."/>
            <person name="Abd El-Rahim W.M."/>
            <person name="Sadowsky M.J."/>
        </authorList>
    </citation>
    <scope>NUCLEOTIDE SEQUENCE [LARGE SCALE GENOMIC DNA]</scope>
    <source>
        <strain evidence="5 6">SJ5A-1</strain>
    </source>
</reference>
<organism evidence="5 6">
    <name type="scientific">Pseudoponticoccus marisrubri</name>
    <dbReference type="NCBI Taxonomy" id="1685382"/>
    <lineage>
        <taxon>Bacteria</taxon>
        <taxon>Pseudomonadati</taxon>
        <taxon>Pseudomonadota</taxon>
        <taxon>Alphaproteobacteria</taxon>
        <taxon>Rhodobacterales</taxon>
        <taxon>Roseobacteraceae</taxon>
        <taxon>Pseudoponticoccus</taxon>
    </lineage>
</organism>
<proteinExistence type="predicted"/>
<dbReference type="Pfam" id="PF00392">
    <property type="entry name" value="GntR"/>
    <property type="match status" value="1"/>
</dbReference>
<keyword evidence="6" id="KW-1185">Reference proteome</keyword>
<dbReference type="SUPFAM" id="SSF46785">
    <property type="entry name" value="Winged helix' DNA-binding domain"/>
    <property type="match status" value="1"/>
</dbReference>
<gene>
    <name evidence="5" type="ORF">AVJ23_13950</name>
</gene>
<dbReference type="Gene3D" id="1.20.120.530">
    <property type="entry name" value="GntR ligand-binding domain-like"/>
    <property type="match status" value="1"/>
</dbReference>
<evidence type="ECO:0000313" key="5">
    <source>
        <dbReference type="EMBL" id="KUF10149.1"/>
    </source>
</evidence>
<dbReference type="OrthoDB" id="8638122at2"/>
<accession>A0A0W7WHV0</accession>
<evidence type="ECO:0000256" key="3">
    <source>
        <dbReference type="ARBA" id="ARBA00023163"/>
    </source>
</evidence>
<dbReference type="InterPro" id="IPR011711">
    <property type="entry name" value="GntR_C"/>
</dbReference>
<dbReference type="GO" id="GO:0003677">
    <property type="term" value="F:DNA binding"/>
    <property type="evidence" value="ECO:0007669"/>
    <property type="project" value="UniProtKB-KW"/>
</dbReference>
<dbReference type="STRING" id="1685382.AVJ23_13950"/>
<sequence length="218" mass="24275">MQLQDQEPQSESLYEAILDDISRGKLVGGQRLKISELAARFGVSASPVREALRQMQGEGFVDIHQNRGATVRRANASTIQNTFEVLQLLSPYFVSWFAENADPAVIEELAAVQDQIRVLDNSDAYTFRKLDGQFHAIISNFHYNDVAADTWNKLRIALSVHTAQLPISRARLKNIVAEHDALIAAFRAGDPVEADRVIRLHVQGSYTQISQHIRALGG</sequence>
<dbReference type="PANTHER" id="PTHR43537">
    <property type="entry name" value="TRANSCRIPTIONAL REGULATOR, GNTR FAMILY"/>
    <property type="match status" value="1"/>
</dbReference>
<protein>
    <recommendedName>
        <fullName evidence="4">HTH gntR-type domain-containing protein</fullName>
    </recommendedName>
</protein>
<dbReference type="SMART" id="SM00345">
    <property type="entry name" value="HTH_GNTR"/>
    <property type="match status" value="1"/>
</dbReference>
<dbReference type="RefSeq" id="WP_058862820.1">
    <property type="nucleotide sequence ID" value="NZ_LPXO01000008.1"/>
</dbReference>
<evidence type="ECO:0000256" key="1">
    <source>
        <dbReference type="ARBA" id="ARBA00023015"/>
    </source>
</evidence>
<dbReference type="InterPro" id="IPR036390">
    <property type="entry name" value="WH_DNA-bd_sf"/>
</dbReference>
<dbReference type="SMART" id="SM00895">
    <property type="entry name" value="FCD"/>
    <property type="match status" value="1"/>
</dbReference>
<dbReference type="EMBL" id="LPXO01000008">
    <property type="protein sequence ID" value="KUF10149.1"/>
    <property type="molecule type" value="Genomic_DNA"/>
</dbReference>
<dbReference type="AlphaFoldDB" id="A0A0W7WHV0"/>
<keyword evidence="2" id="KW-0238">DNA-binding</keyword>
<evidence type="ECO:0000256" key="2">
    <source>
        <dbReference type="ARBA" id="ARBA00023125"/>
    </source>
</evidence>
<dbReference type="PANTHER" id="PTHR43537:SF24">
    <property type="entry name" value="GLUCONATE OPERON TRANSCRIPTIONAL REPRESSOR"/>
    <property type="match status" value="1"/>
</dbReference>
<dbReference type="PROSITE" id="PS50949">
    <property type="entry name" value="HTH_GNTR"/>
    <property type="match status" value="1"/>
</dbReference>
<dbReference type="Gene3D" id="1.10.10.10">
    <property type="entry name" value="Winged helix-like DNA-binding domain superfamily/Winged helix DNA-binding domain"/>
    <property type="match status" value="1"/>
</dbReference>
<comment type="caution">
    <text evidence="5">The sequence shown here is derived from an EMBL/GenBank/DDBJ whole genome shotgun (WGS) entry which is preliminary data.</text>
</comment>
<feature type="domain" description="HTH gntR-type" evidence="4">
    <location>
        <begin position="7"/>
        <end position="74"/>
    </location>
</feature>
<dbReference type="InterPro" id="IPR000524">
    <property type="entry name" value="Tscrpt_reg_HTH_GntR"/>
</dbReference>
<dbReference type="SUPFAM" id="SSF48008">
    <property type="entry name" value="GntR ligand-binding domain-like"/>
    <property type="match status" value="1"/>
</dbReference>
<dbReference type="InterPro" id="IPR036388">
    <property type="entry name" value="WH-like_DNA-bd_sf"/>
</dbReference>
<dbReference type="GO" id="GO:0003700">
    <property type="term" value="F:DNA-binding transcription factor activity"/>
    <property type="evidence" value="ECO:0007669"/>
    <property type="project" value="InterPro"/>
</dbReference>
<dbReference type="Proteomes" id="UP000054396">
    <property type="component" value="Unassembled WGS sequence"/>
</dbReference>
<dbReference type="Pfam" id="PF07729">
    <property type="entry name" value="FCD"/>
    <property type="match status" value="1"/>
</dbReference>
<dbReference type="CDD" id="cd07377">
    <property type="entry name" value="WHTH_GntR"/>
    <property type="match status" value="1"/>
</dbReference>
<name>A0A0W7WHV0_9RHOB</name>
<keyword evidence="3" id="KW-0804">Transcription</keyword>
<keyword evidence="1" id="KW-0805">Transcription regulation</keyword>
<evidence type="ECO:0000259" key="4">
    <source>
        <dbReference type="PROSITE" id="PS50949"/>
    </source>
</evidence>